<protein>
    <recommendedName>
        <fullName evidence="4">ABC-2 family transporter protein</fullName>
    </recommendedName>
</protein>
<feature type="transmembrane region" description="Helical" evidence="1">
    <location>
        <begin position="193"/>
        <end position="215"/>
    </location>
</feature>
<feature type="transmembrane region" description="Helical" evidence="1">
    <location>
        <begin position="47"/>
        <end position="64"/>
    </location>
</feature>
<evidence type="ECO:0008006" key="4">
    <source>
        <dbReference type="Google" id="ProtNLM"/>
    </source>
</evidence>
<proteinExistence type="predicted"/>
<gene>
    <name evidence="2" type="ORF">LG34_09965</name>
</gene>
<dbReference type="AlphaFoldDB" id="A0A2V1JNP2"/>
<keyword evidence="3" id="KW-1185">Reference proteome</keyword>
<organism evidence="2 3">
    <name type="scientific">Eubacterium ramulus</name>
    <dbReference type="NCBI Taxonomy" id="39490"/>
    <lineage>
        <taxon>Bacteria</taxon>
        <taxon>Bacillati</taxon>
        <taxon>Bacillota</taxon>
        <taxon>Clostridia</taxon>
        <taxon>Eubacteriales</taxon>
        <taxon>Eubacteriaceae</taxon>
        <taxon>Eubacterium</taxon>
    </lineage>
</organism>
<feature type="transmembrane region" description="Helical" evidence="1">
    <location>
        <begin position="85"/>
        <end position="114"/>
    </location>
</feature>
<feature type="transmembrane region" description="Helical" evidence="1">
    <location>
        <begin position="120"/>
        <end position="141"/>
    </location>
</feature>
<comment type="caution">
    <text evidence="2">The sequence shown here is derived from an EMBL/GenBank/DDBJ whole genome shotgun (WGS) entry which is preliminary data.</text>
</comment>
<evidence type="ECO:0000313" key="3">
    <source>
        <dbReference type="Proteomes" id="UP000245288"/>
    </source>
</evidence>
<evidence type="ECO:0000256" key="1">
    <source>
        <dbReference type="SAM" id="Phobius"/>
    </source>
</evidence>
<keyword evidence="1" id="KW-0472">Membrane</keyword>
<feature type="transmembrane region" description="Helical" evidence="1">
    <location>
        <begin position="148"/>
        <end position="173"/>
    </location>
</feature>
<keyword evidence="1" id="KW-0812">Transmembrane</keyword>
<dbReference type="EMBL" id="JRFU01000107">
    <property type="protein sequence ID" value="PWE86437.1"/>
    <property type="molecule type" value="Genomic_DNA"/>
</dbReference>
<keyword evidence="1" id="KW-1133">Transmembrane helix</keyword>
<reference evidence="2 3" key="1">
    <citation type="submission" date="2014-09" db="EMBL/GenBank/DDBJ databases">
        <title>Butyrate-producing bacteria isolated from human gut.</title>
        <authorList>
            <person name="Zhang Q."/>
            <person name="Zhao L."/>
        </authorList>
    </citation>
    <scope>NUCLEOTIDE SEQUENCE [LARGE SCALE GENOMIC DNA]</scope>
    <source>
        <strain evidence="2 3">21</strain>
    </source>
</reference>
<dbReference type="Proteomes" id="UP000245288">
    <property type="component" value="Unassembled WGS sequence"/>
</dbReference>
<name>A0A2V1JNP2_EUBRA</name>
<sequence length="233" mass="26524">MNKKFLLSIVITVGLTFFLGITALDFTDLLSGPGWTPENDGFYGMDIVQWLLLFMPVYALELWHCENMLDQAFLYAYRYQKVQRWWLHTYGTLILQTVILYLCVSGCACIIMGNHLTKQIALPLFLIMLHSVFLLAFSIWIKMISGNMIVASILAVVLETAAKFMVVTQHLTPAHSPFSWGMYYYIRQNYGDGGFSVMVVAVIQLLVICSLLILVSRRGKVLLLRRISDGKVH</sequence>
<evidence type="ECO:0000313" key="2">
    <source>
        <dbReference type="EMBL" id="PWE86437.1"/>
    </source>
</evidence>
<dbReference type="RefSeq" id="WP_109215874.1">
    <property type="nucleotide sequence ID" value="NZ_CABMEW010000018.1"/>
</dbReference>
<accession>A0A2V1JNP2</accession>